<dbReference type="OrthoDB" id="6120373at2"/>
<proteinExistence type="predicted"/>
<keyword evidence="3" id="KW-1185">Reference proteome</keyword>
<dbReference type="InterPro" id="IPR047589">
    <property type="entry name" value="DUF11_rpt"/>
</dbReference>
<sequence>MIKKILIIFGITCSSLILSSTANAEVTLKNNVFEVVIATAEDGSQTEQWRAPDKILPGEKVGYQINFKNNGDEPAADIIIVNPIPEHTIYVQNSAKGLNTTIEFSVNNGKTFALPSQLFMEKDGQRVQAEAADYTQVRWILDKPLTAGASSTVQYIVKIK</sequence>
<evidence type="ECO:0000313" key="2">
    <source>
        <dbReference type="EMBL" id="CCK76487.1"/>
    </source>
</evidence>
<name>R4YNH7_OLEAN</name>
<feature type="signal peptide" evidence="1">
    <location>
        <begin position="1"/>
        <end position="24"/>
    </location>
</feature>
<keyword evidence="1" id="KW-0732">Signal</keyword>
<dbReference type="EMBL" id="FO203512">
    <property type="protein sequence ID" value="CCK76487.1"/>
    <property type="molecule type" value="Genomic_DNA"/>
</dbReference>
<evidence type="ECO:0000256" key="1">
    <source>
        <dbReference type="SAM" id="SignalP"/>
    </source>
</evidence>
<dbReference type="AlphaFoldDB" id="R4YNH7"/>
<evidence type="ECO:0000313" key="3">
    <source>
        <dbReference type="Proteomes" id="UP000032749"/>
    </source>
</evidence>
<dbReference type="KEGG" id="oai:OLEAN_C23110"/>
<dbReference type="NCBIfam" id="TIGR01451">
    <property type="entry name" value="B_ant_repeat"/>
    <property type="match status" value="1"/>
</dbReference>
<reference evidence="2 3" key="1">
    <citation type="journal article" date="2013" name="Nat. Commun.">
        <title>Genome sequence and functional genomic analysis of the oil-degrading bacterium Oleispira antarctica.</title>
        <authorList>
            <person name="Kube M."/>
            <person name="Chernikova T.N."/>
            <person name="Al-Ramahi Y."/>
            <person name="Beloqui A."/>
            <person name="Lopez-Cortez N."/>
            <person name="Guazzaroni M.E."/>
            <person name="Heipieper H.J."/>
            <person name="Klages S."/>
            <person name="Kotsyurbenko O.R."/>
            <person name="Langer I."/>
            <person name="Nechitaylo T.Y."/>
            <person name="Lunsdorf H."/>
            <person name="Fernandez M."/>
            <person name="Juarez S."/>
            <person name="Ciordia S."/>
            <person name="Singer A."/>
            <person name="Kagan O."/>
            <person name="Egorova O."/>
            <person name="Petit P.A."/>
            <person name="Stogios P."/>
            <person name="Kim Y."/>
            <person name="Tchigvintsev A."/>
            <person name="Flick R."/>
            <person name="Denaro R."/>
            <person name="Genovese M."/>
            <person name="Albar J.P."/>
            <person name="Reva O.N."/>
            <person name="Martinez-Gomariz M."/>
            <person name="Tran H."/>
            <person name="Ferrer M."/>
            <person name="Savchenko A."/>
            <person name="Yakunin A.F."/>
            <person name="Yakimov M.M."/>
            <person name="Golyshina O.V."/>
            <person name="Reinhardt R."/>
            <person name="Golyshin P.N."/>
        </authorList>
    </citation>
    <scope>NUCLEOTIDE SEQUENCE [LARGE SCALE GENOMIC DNA]</scope>
</reference>
<protein>
    <submittedName>
        <fullName evidence="2">Uncharacterized protein</fullName>
    </submittedName>
</protein>
<dbReference type="STRING" id="698738.OLEAN_C23110"/>
<accession>R4YNH7</accession>
<dbReference type="HOGENOM" id="CLU_110275_3_1_6"/>
<organism evidence="2 3">
    <name type="scientific">Oleispira antarctica RB-8</name>
    <dbReference type="NCBI Taxonomy" id="698738"/>
    <lineage>
        <taxon>Bacteria</taxon>
        <taxon>Pseudomonadati</taxon>
        <taxon>Pseudomonadota</taxon>
        <taxon>Gammaproteobacteria</taxon>
        <taxon>Oceanospirillales</taxon>
        <taxon>Oceanospirillaceae</taxon>
        <taxon>Oleispira</taxon>
    </lineage>
</organism>
<feature type="chain" id="PRO_5004374259" evidence="1">
    <location>
        <begin position="25"/>
        <end position="160"/>
    </location>
</feature>
<dbReference type="Proteomes" id="UP000032749">
    <property type="component" value="Chromosome"/>
</dbReference>
<gene>
    <name evidence="2" type="ORF">OLEAN_C23110</name>
</gene>